<accession>A0A250FAN0</accession>
<evidence type="ECO:0000313" key="2">
    <source>
        <dbReference type="Proteomes" id="UP000217276"/>
    </source>
</evidence>
<reference evidence="2" key="1">
    <citation type="submission" date="2017-06" db="EMBL/GenBank/DDBJ databases">
        <title>Capnocytophaga spp. assemblies.</title>
        <authorList>
            <person name="Gulvik C.A."/>
        </authorList>
    </citation>
    <scope>NUCLEOTIDE SEQUENCE [LARGE SCALE GENOMIC DNA]</scope>
    <source>
        <strain evidence="2">H6253</strain>
    </source>
</reference>
<dbReference type="KEGG" id="clk:CGC53_07475"/>
<keyword evidence="2" id="KW-1185">Reference proteome</keyword>
<protein>
    <submittedName>
        <fullName evidence="1">Uncharacterized protein</fullName>
    </submittedName>
</protein>
<dbReference type="Proteomes" id="UP000217276">
    <property type="component" value="Chromosome"/>
</dbReference>
<evidence type="ECO:0000313" key="1">
    <source>
        <dbReference type="EMBL" id="ATA82193.1"/>
    </source>
</evidence>
<sequence>MPHTITTDDSAKQASIFVEYTKGLGFAHTTKTKFDSSFREELSAKEKEFKEMFIERVKEVKAVRQGKLQTRDLDEVLNEL</sequence>
<dbReference type="AlphaFoldDB" id="A0A250FAN0"/>
<gene>
    <name evidence="1" type="ORF">CGC53_07475</name>
</gene>
<dbReference type="RefSeq" id="WP_009392440.1">
    <property type="nucleotide sequence ID" value="NZ_CAJPPO010000066.1"/>
</dbReference>
<name>A0A250FAN0_9FLAO</name>
<proteinExistence type="predicted"/>
<dbReference type="EMBL" id="CP022384">
    <property type="protein sequence ID" value="ATA82193.1"/>
    <property type="molecule type" value="Genomic_DNA"/>
</dbReference>
<organism evidence="1 2">
    <name type="scientific">Capnocytophaga leadbetteri</name>
    <dbReference type="NCBI Taxonomy" id="327575"/>
    <lineage>
        <taxon>Bacteria</taxon>
        <taxon>Pseudomonadati</taxon>
        <taxon>Bacteroidota</taxon>
        <taxon>Flavobacteriia</taxon>
        <taxon>Flavobacteriales</taxon>
        <taxon>Flavobacteriaceae</taxon>
        <taxon>Capnocytophaga</taxon>
    </lineage>
</organism>